<dbReference type="AlphaFoldDB" id="A0A328DV62"/>
<gene>
    <name evidence="1" type="ORF">DM860_017808</name>
</gene>
<name>A0A328DV62_9ASTE</name>
<sequence>MSGHAPLYPHYEQHPLSVVLVKLGRRGLCSEFTMSSTLVKEDNKVPRSPEKALTIQDGIKMIGNHPLTDRVRVSLGCPQEEKKN</sequence>
<evidence type="ECO:0000313" key="2">
    <source>
        <dbReference type="Proteomes" id="UP000249390"/>
    </source>
</evidence>
<dbReference type="Proteomes" id="UP000249390">
    <property type="component" value="Unassembled WGS sequence"/>
</dbReference>
<proteinExistence type="predicted"/>
<reference evidence="1 2" key="1">
    <citation type="submission" date="2018-06" db="EMBL/GenBank/DDBJ databases">
        <title>The Genome of Cuscuta australis (Dodder) Provides Insight into the Evolution of Plant Parasitism.</title>
        <authorList>
            <person name="Liu H."/>
        </authorList>
    </citation>
    <scope>NUCLEOTIDE SEQUENCE [LARGE SCALE GENOMIC DNA]</scope>
    <source>
        <strain evidence="2">cv. Yunnan</strain>
        <tissue evidence="1">Vines</tissue>
    </source>
</reference>
<dbReference type="EMBL" id="NQVE01000104">
    <property type="protein sequence ID" value="RAL48031.1"/>
    <property type="molecule type" value="Genomic_DNA"/>
</dbReference>
<evidence type="ECO:0000313" key="1">
    <source>
        <dbReference type="EMBL" id="RAL48031.1"/>
    </source>
</evidence>
<protein>
    <submittedName>
        <fullName evidence="1">Uncharacterized protein</fullName>
    </submittedName>
</protein>
<organism evidence="1 2">
    <name type="scientific">Cuscuta australis</name>
    <dbReference type="NCBI Taxonomy" id="267555"/>
    <lineage>
        <taxon>Eukaryota</taxon>
        <taxon>Viridiplantae</taxon>
        <taxon>Streptophyta</taxon>
        <taxon>Embryophyta</taxon>
        <taxon>Tracheophyta</taxon>
        <taxon>Spermatophyta</taxon>
        <taxon>Magnoliopsida</taxon>
        <taxon>eudicotyledons</taxon>
        <taxon>Gunneridae</taxon>
        <taxon>Pentapetalae</taxon>
        <taxon>asterids</taxon>
        <taxon>lamiids</taxon>
        <taxon>Solanales</taxon>
        <taxon>Convolvulaceae</taxon>
        <taxon>Cuscuteae</taxon>
        <taxon>Cuscuta</taxon>
        <taxon>Cuscuta subgen. Grammica</taxon>
        <taxon>Cuscuta sect. Cleistogrammica</taxon>
    </lineage>
</organism>
<comment type="caution">
    <text evidence="1">The sequence shown here is derived from an EMBL/GenBank/DDBJ whole genome shotgun (WGS) entry which is preliminary data.</text>
</comment>
<accession>A0A328DV62</accession>
<keyword evidence="2" id="KW-1185">Reference proteome</keyword>